<organism evidence="2 3">
    <name type="scientific">Paenibacillus solani</name>
    <dbReference type="NCBI Taxonomy" id="1705565"/>
    <lineage>
        <taxon>Bacteria</taxon>
        <taxon>Bacillati</taxon>
        <taxon>Bacillota</taxon>
        <taxon>Bacilli</taxon>
        <taxon>Bacillales</taxon>
        <taxon>Paenibacillaceae</taxon>
        <taxon>Paenibacillus</taxon>
    </lineage>
</organism>
<dbReference type="SMART" id="SM00060">
    <property type="entry name" value="FN3"/>
    <property type="match status" value="1"/>
</dbReference>
<dbReference type="Pfam" id="PF00754">
    <property type="entry name" value="F5_F8_type_C"/>
    <property type="match status" value="1"/>
</dbReference>
<dbReference type="SUPFAM" id="SSF49265">
    <property type="entry name" value="Fibronectin type III"/>
    <property type="match status" value="1"/>
</dbReference>
<proteinExistence type="predicted"/>
<dbReference type="InterPro" id="IPR000421">
    <property type="entry name" value="FA58C"/>
</dbReference>
<dbReference type="InterPro" id="IPR003961">
    <property type="entry name" value="FN3_dom"/>
</dbReference>
<sequence>MENVFKNSSLNYLNCRKIQVVNHFYNRDLPLGYYYYHALESTDKVFDEIINMKKRKWYFNSNILSDFAMKKFGIIPIFIPFEQLRDVKDLMHDLLHQNKVVFLWVRSSEVLHNTTLDPESIHSIMVTDFLDQEEMYKIQDIPFYSDIIYDFKDLERMCNDIPNHVSKNLVYYDFLEDNLNVESLKSKQIAYIKYYEDKLEFYDYLSSLFSPSGTVSDELFKESSWIDDALSIIAGSRYLFSNGLLKLDWNKLYYDLFMLISKDVEKLKIMMSISLVRKRYNCKEILNLIDKIKKMEREAVLLLQNNLDNNTEKLSEMVSSIRVECPGRPELIKANNTNMKIKWNDSVDNIWVTSYGIFKDGELVGESNQLQFNIKDILPDTSYAISVRARDAFGNSSEMSVINHIKIDTSIQNKDIALFKPVVTSSDEISFRGGDNVVDGRRHTRWGSSHSEDISWVYIDLGNEVEFSTIMISWEEAYAIKYKIQCSNNANDWNDIYVNHDGHGGVEKITDLNGRGRYIKILCEEKATIYGYSIWNISVFE</sequence>
<comment type="caution">
    <text evidence="2">The sequence shown here is derived from an EMBL/GenBank/DDBJ whole genome shotgun (WGS) entry which is preliminary data.</text>
</comment>
<evidence type="ECO:0000313" key="3">
    <source>
        <dbReference type="Proteomes" id="UP000036932"/>
    </source>
</evidence>
<protein>
    <recommendedName>
        <fullName evidence="1">F5/8 type C domain-containing protein</fullName>
    </recommendedName>
</protein>
<gene>
    <name evidence="2" type="ORF">AM231_21555</name>
</gene>
<evidence type="ECO:0000313" key="2">
    <source>
        <dbReference type="EMBL" id="KOR76558.1"/>
    </source>
</evidence>
<dbReference type="Gene3D" id="2.60.120.260">
    <property type="entry name" value="Galactose-binding domain-like"/>
    <property type="match status" value="1"/>
</dbReference>
<dbReference type="SUPFAM" id="SSF49785">
    <property type="entry name" value="Galactose-binding domain-like"/>
    <property type="match status" value="1"/>
</dbReference>
<dbReference type="Gene3D" id="2.60.40.10">
    <property type="entry name" value="Immunoglobulins"/>
    <property type="match status" value="1"/>
</dbReference>
<dbReference type="EMBL" id="LIUT01000006">
    <property type="protein sequence ID" value="KOR76558.1"/>
    <property type="molecule type" value="Genomic_DNA"/>
</dbReference>
<dbReference type="PATRIC" id="fig|1705565.3.peg.416"/>
<accession>A0A0M1N314</accession>
<dbReference type="OrthoDB" id="5480482at2"/>
<name>A0A0M1N314_9BACL</name>
<dbReference type="InterPro" id="IPR013783">
    <property type="entry name" value="Ig-like_fold"/>
</dbReference>
<feature type="domain" description="F5/8 type C" evidence="1">
    <location>
        <begin position="404"/>
        <end position="541"/>
    </location>
</feature>
<dbReference type="PROSITE" id="PS50022">
    <property type="entry name" value="FA58C_3"/>
    <property type="match status" value="1"/>
</dbReference>
<dbReference type="Proteomes" id="UP000036932">
    <property type="component" value="Unassembled WGS sequence"/>
</dbReference>
<dbReference type="CDD" id="cd00063">
    <property type="entry name" value="FN3"/>
    <property type="match status" value="1"/>
</dbReference>
<dbReference type="InterPro" id="IPR036116">
    <property type="entry name" value="FN3_sf"/>
</dbReference>
<keyword evidence="3" id="KW-1185">Reference proteome</keyword>
<evidence type="ECO:0000259" key="1">
    <source>
        <dbReference type="PROSITE" id="PS50022"/>
    </source>
</evidence>
<dbReference type="InterPro" id="IPR008979">
    <property type="entry name" value="Galactose-bd-like_sf"/>
</dbReference>
<reference evidence="3" key="1">
    <citation type="submission" date="2015-08" db="EMBL/GenBank/DDBJ databases">
        <title>Genome sequencing project for genomic taxonomy and phylogenomics of Bacillus-like bacteria.</title>
        <authorList>
            <person name="Liu B."/>
            <person name="Wang J."/>
            <person name="Zhu Y."/>
            <person name="Liu G."/>
            <person name="Chen Q."/>
            <person name="Chen Z."/>
            <person name="Lan J."/>
            <person name="Che J."/>
            <person name="Ge C."/>
            <person name="Shi H."/>
            <person name="Pan Z."/>
            <person name="Liu X."/>
        </authorList>
    </citation>
    <scope>NUCLEOTIDE SEQUENCE [LARGE SCALE GENOMIC DNA]</scope>
    <source>
        <strain evidence="3">FJAT-22460</strain>
    </source>
</reference>
<dbReference type="AlphaFoldDB" id="A0A0M1N314"/>